<feature type="domain" description="RING-type" evidence="10">
    <location>
        <begin position="496"/>
        <end position="537"/>
    </location>
</feature>
<dbReference type="Pfam" id="PF13639">
    <property type="entry name" value="zf-RING_2"/>
    <property type="match status" value="1"/>
</dbReference>
<dbReference type="Gene3D" id="4.10.1060.10">
    <property type="entry name" value="Zinc finger, RanBP2-type"/>
    <property type="match status" value="1"/>
</dbReference>
<evidence type="ECO:0000256" key="1">
    <source>
        <dbReference type="ARBA" id="ARBA00000900"/>
    </source>
</evidence>
<evidence type="ECO:0000256" key="7">
    <source>
        <dbReference type="ARBA" id="ARBA00022833"/>
    </source>
</evidence>
<evidence type="ECO:0000256" key="3">
    <source>
        <dbReference type="ARBA" id="ARBA00022679"/>
    </source>
</evidence>
<evidence type="ECO:0000256" key="4">
    <source>
        <dbReference type="ARBA" id="ARBA00022723"/>
    </source>
</evidence>
<dbReference type="GO" id="GO:0008270">
    <property type="term" value="F:zinc ion binding"/>
    <property type="evidence" value="ECO:0007669"/>
    <property type="project" value="UniProtKB-KW"/>
</dbReference>
<feature type="compositionally biased region" description="Low complexity" evidence="9">
    <location>
        <begin position="39"/>
        <end position="51"/>
    </location>
</feature>
<dbReference type="InterPro" id="IPR001841">
    <property type="entry name" value="Znf_RING"/>
</dbReference>
<evidence type="ECO:0000256" key="8">
    <source>
        <dbReference type="PROSITE-ProRule" id="PRU00322"/>
    </source>
</evidence>
<dbReference type="Proteomes" id="UP000266841">
    <property type="component" value="Unassembled WGS sequence"/>
</dbReference>
<organism evidence="12 13">
    <name type="scientific">Thalassiosira oceanica</name>
    <name type="common">Marine diatom</name>
    <dbReference type="NCBI Taxonomy" id="159749"/>
    <lineage>
        <taxon>Eukaryota</taxon>
        <taxon>Sar</taxon>
        <taxon>Stramenopiles</taxon>
        <taxon>Ochrophyta</taxon>
        <taxon>Bacillariophyta</taxon>
        <taxon>Coscinodiscophyceae</taxon>
        <taxon>Thalassiosirophycidae</taxon>
        <taxon>Thalassiosirales</taxon>
        <taxon>Thalassiosiraceae</taxon>
        <taxon>Thalassiosira</taxon>
    </lineage>
</organism>
<gene>
    <name evidence="12" type="ORF">THAOC_04794</name>
</gene>
<dbReference type="PANTHER" id="PTHR22937">
    <property type="entry name" value="E3 UBIQUITIN-PROTEIN LIGASE RNF165"/>
    <property type="match status" value="1"/>
</dbReference>
<feature type="domain" description="RanBP2-type" evidence="11">
    <location>
        <begin position="375"/>
        <end position="404"/>
    </location>
</feature>
<dbReference type="GO" id="GO:0061630">
    <property type="term" value="F:ubiquitin protein ligase activity"/>
    <property type="evidence" value="ECO:0007669"/>
    <property type="project" value="UniProtKB-EC"/>
</dbReference>
<evidence type="ECO:0000259" key="10">
    <source>
        <dbReference type="PROSITE" id="PS50089"/>
    </source>
</evidence>
<evidence type="ECO:0000313" key="12">
    <source>
        <dbReference type="EMBL" id="EJK73570.1"/>
    </source>
</evidence>
<feature type="compositionally biased region" description="Basic and acidic residues" evidence="9">
    <location>
        <begin position="297"/>
        <end position="309"/>
    </location>
</feature>
<name>K0T7G3_THAOC</name>
<dbReference type="EC" id="2.3.2.27" evidence="2"/>
<evidence type="ECO:0000259" key="11">
    <source>
        <dbReference type="PROSITE" id="PS50199"/>
    </source>
</evidence>
<dbReference type="PROSITE" id="PS50199">
    <property type="entry name" value="ZF_RANBP2_2"/>
    <property type="match status" value="1"/>
</dbReference>
<dbReference type="PANTHER" id="PTHR22937:SF65">
    <property type="entry name" value="E3 UBIQUITIN-PROTEIN LIGASE ARK2C"/>
    <property type="match status" value="1"/>
</dbReference>
<dbReference type="SMART" id="SM00547">
    <property type="entry name" value="ZnF_RBZ"/>
    <property type="match status" value="1"/>
</dbReference>
<protein>
    <recommendedName>
        <fullName evidence="2">RING-type E3 ubiquitin transferase</fullName>
        <ecNumber evidence="2">2.3.2.27</ecNumber>
    </recommendedName>
</protein>
<proteinExistence type="predicted"/>
<feature type="compositionally biased region" description="Low complexity" evidence="9">
    <location>
        <begin position="91"/>
        <end position="124"/>
    </location>
</feature>
<dbReference type="InterPro" id="IPR045191">
    <property type="entry name" value="MBR1/2-like"/>
</dbReference>
<accession>K0T7G3</accession>
<keyword evidence="7" id="KW-0862">Zinc</keyword>
<evidence type="ECO:0000256" key="2">
    <source>
        <dbReference type="ARBA" id="ARBA00012483"/>
    </source>
</evidence>
<dbReference type="PROSITE" id="PS01358">
    <property type="entry name" value="ZF_RANBP2_1"/>
    <property type="match status" value="1"/>
</dbReference>
<dbReference type="Gene3D" id="3.30.40.10">
    <property type="entry name" value="Zinc/RING finger domain, C3HC4 (zinc finger)"/>
    <property type="match status" value="1"/>
</dbReference>
<dbReference type="eggNOG" id="KOG0800">
    <property type="taxonomic scope" value="Eukaryota"/>
</dbReference>
<comment type="catalytic activity">
    <reaction evidence="1">
        <text>S-ubiquitinyl-[E2 ubiquitin-conjugating enzyme]-L-cysteine + [acceptor protein]-L-lysine = [E2 ubiquitin-conjugating enzyme]-L-cysteine + N(6)-ubiquitinyl-[acceptor protein]-L-lysine.</text>
        <dbReference type="EC" id="2.3.2.27"/>
    </reaction>
</comment>
<evidence type="ECO:0000256" key="9">
    <source>
        <dbReference type="SAM" id="MobiDB-lite"/>
    </source>
</evidence>
<feature type="region of interest" description="Disordered" evidence="9">
    <location>
        <begin position="297"/>
        <end position="327"/>
    </location>
</feature>
<dbReference type="EMBL" id="AGNL01004389">
    <property type="protein sequence ID" value="EJK73570.1"/>
    <property type="molecule type" value="Genomic_DNA"/>
</dbReference>
<comment type="caution">
    <text evidence="12">The sequence shown here is derived from an EMBL/GenBank/DDBJ whole genome shotgun (WGS) entry which is preliminary data.</text>
</comment>
<sequence length="541" mass="57571">RQENARLRARQPTGEPADFSRQWSDGRRKARRRGDRRPSAPAAAAASASSAPNVEDGSSPDRKMTSAEVRALGAAGRGRARERRENRSRGNDSNSNGSGTSPGGSDSDDALVAPRRLRAASALPRRPRAGGSIEVINVGDSPDDLGGAGGWRERVNRRLAMRREARSAGRSANSRQDGTEFQIRHVRPSRARSVARSASFTGAAAAAANEAQGDAIDAAANEAQGDATRSRSSSNSRRTSRRLAALAARRPSHLRVSDEAAAATGAAARPVDFDIDDMDSDEDLPSFSELRRRALERRRNDTVRAETDRRRQRWTEAVLSGRPGASASSASASSAFAASASAGSSAVASMSAATAGYNARPSAAPAAAAAASSSSSTEWECSRCTLLNPTSARTCAACHNLNPSMRSSSGSGASGNRSRYQEFLSTLMESVMRAQMLRQLRERGIQDDISGMSYDELLERFGNGTENRGASKEAIAKLKVSKVRNTAKLADCDDTCVVCLERFAKGDKRKVLACSHGFHPECIDKWLNTNGVCPTCKAKVE</sequence>
<keyword evidence="13" id="KW-1185">Reference proteome</keyword>
<dbReference type="InterPro" id="IPR036443">
    <property type="entry name" value="Znf_RanBP2_sf"/>
</dbReference>
<dbReference type="SUPFAM" id="SSF57850">
    <property type="entry name" value="RING/U-box"/>
    <property type="match status" value="1"/>
</dbReference>
<feature type="region of interest" description="Disordered" evidence="9">
    <location>
        <begin position="221"/>
        <end position="266"/>
    </location>
</feature>
<feature type="region of interest" description="Disordered" evidence="9">
    <location>
        <begin position="163"/>
        <end position="192"/>
    </location>
</feature>
<feature type="compositionally biased region" description="Low complexity" evidence="9">
    <location>
        <begin position="221"/>
        <end position="249"/>
    </location>
</feature>
<reference evidence="12 13" key="1">
    <citation type="journal article" date="2012" name="Genome Biol.">
        <title>Genome and low-iron response of an oceanic diatom adapted to chronic iron limitation.</title>
        <authorList>
            <person name="Lommer M."/>
            <person name="Specht M."/>
            <person name="Roy A.S."/>
            <person name="Kraemer L."/>
            <person name="Andreson R."/>
            <person name="Gutowska M.A."/>
            <person name="Wolf J."/>
            <person name="Bergner S.V."/>
            <person name="Schilhabel M.B."/>
            <person name="Klostermeier U.C."/>
            <person name="Beiko R.G."/>
            <person name="Rosenstiel P."/>
            <person name="Hippler M."/>
            <person name="Laroche J."/>
        </authorList>
    </citation>
    <scope>NUCLEOTIDE SEQUENCE [LARGE SCALE GENOMIC DNA]</scope>
    <source>
        <strain evidence="12 13">CCMP1005</strain>
    </source>
</reference>
<keyword evidence="4" id="KW-0479">Metal-binding</keyword>
<feature type="non-terminal residue" evidence="12">
    <location>
        <position position="1"/>
    </location>
</feature>
<evidence type="ECO:0000256" key="6">
    <source>
        <dbReference type="ARBA" id="ARBA00022786"/>
    </source>
</evidence>
<keyword evidence="5 8" id="KW-0863">Zinc-finger</keyword>
<dbReference type="OMA" id="PEDAKWH"/>
<keyword evidence="3" id="KW-0808">Transferase</keyword>
<dbReference type="OrthoDB" id="272091at2759"/>
<dbReference type="InterPro" id="IPR001876">
    <property type="entry name" value="Znf_RanBP2"/>
</dbReference>
<dbReference type="InterPro" id="IPR013083">
    <property type="entry name" value="Znf_RING/FYVE/PHD"/>
</dbReference>
<dbReference type="SMART" id="SM00184">
    <property type="entry name" value="RING"/>
    <property type="match status" value="1"/>
</dbReference>
<keyword evidence="6" id="KW-0833">Ubl conjugation pathway</keyword>
<dbReference type="AlphaFoldDB" id="K0T7G3"/>
<dbReference type="PROSITE" id="PS50089">
    <property type="entry name" value="ZF_RING_2"/>
    <property type="match status" value="1"/>
</dbReference>
<feature type="region of interest" description="Disordered" evidence="9">
    <location>
        <begin position="1"/>
        <end position="150"/>
    </location>
</feature>
<evidence type="ECO:0000313" key="13">
    <source>
        <dbReference type="Proteomes" id="UP000266841"/>
    </source>
</evidence>
<evidence type="ECO:0000256" key="5">
    <source>
        <dbReference type="ARBA" id="ARBA00022771"/>
    </source>
</evidence>
<dbReference type="SUPFAM" id="SSF90209">
    <property type="entry name" value="Ran binding protein zinc finger-like"/>
    <property type="match status" value="1"/>
</dbReference>